<feature type="domain" description="HTH arsR-type" evidence="1">
    <location>
        <begin position="1"/>
        <end position="94"/>
    </location>
</feature>
<dbReference type="PANTHER" id="PTHR38600:SF2">
    <property type="entry name" value="SLL0088 PROTEIN"/>
    <property type="match status" value="1"/>
</dbReference>
<comment type="caution">
    <text evidence="2">The sequence shown here is derived from an EMBL/GenBank/DDBJ whole genome shotgun (WGS) entry which is preliminary data.</text>
</comment>
<dbReference type="EMBL" id="JADBEG010000001">
    <property type="protein sequence ID" value="MBE1497100.1"/>
    <property type="molecule type" value="Genomic_DNA"/>
</dbReference>
<dbReference type="SMART" id="SM00418">
    <property type="entry name" value="HTH_ARSR"/>
    <property type="match status" value="1"/>
</dbReference>
<dbReference type="PRINTS" id="PR00778">
    <property type="entry name" value="HTHARSR"/>
</dbReference>
<dbReference type="InterPro" id="IPR036390">
    <property type="entry name" value="WH_DNA-bd_sf"/>
</dbReference>
<dbReference type="NCBIfam" id="NF033788">
    <property type="entry name" value="HTH_metalloreg"/>
    <property type="match status" value="1"/>
</dbReference>
<sequence>MTMPVDHLSRTFAALADPTRRAILARLSAGEATVNELAEPFPMSLPAVSRHLKVLEQAGLITRGRTRQWRPCRLAAKPLEDVADWVARYRPFWDDGFDRLDEHLRTLRAAGGGEDA</sequence>
<dbReference type="PANTHER" id="PTHR38600">
    <property type="entry name" value="TRANSCRIPTIONAL REGULATORY PROTEIN"/>
    <property type="match status" value="1"/>
</dbReference>
<dbReference type="InterPro" id="IPR001845">
    <property type="entry name" value="HTH_ArsR_DNA-bd_dom"/>
</dbReference>
<evidence type="ECO:0000313" key="3">
    <source>
        <dbReference type="Proteomes" id="UP000631670"/>
    </source>
</evidence>
<evidence type="ECO:0000259" key="1">
    <source>
        <dbReference type="PROSITE" id="PS50987"/>
    </source>
</evidence>
<dbReference type="InterPro" id="IPR036388">
    <property type="entry name" value="WH-like_DNA-bd_sf"/>
</dbReference>
<dbReference type="GO" id="GO:0003677">
    <property type="term" value="F:DNA binding"/>
    <property type="evidence" value="ECO:0007669"/>
    <property type="project" value="UniProtKB-KW"/>
</dbReference>
<dbReference type="Pfam" id="PF12840">
    <property type="entry name" value="HTH_20"/>
    <property type="match status" value="1"/>
</dbReference>
<dbReference type="Gene3D" id="1.10.10.10">
    <property type="entry name" value="Winged helix-like DNA-binding domain superfamily/Winged helix DNA-binding domain"/>
    <property type="match status" value="1"/>
</dbReference>
<evidence type="ECO:0000313" key="2">
    <source>
        <dbReference type="EMBL" id="MBE1497100.1"/>
    </source>
</evidence>
<keyword evidence="3" id="KW-1185">Reference proteome</keyword>
<keyword evidence="2" id="KW-0238">DNA-binding</keyword>
<organism evidence="2 3">
    <name type="scientific">Amycolatopsis lexingtonensis</name>
    <dbReference type="NCBI Taxonomy" id="218822"/>
    <lineage>
        <taxon>Bacteria</taxon>
        <taxon>Bacillati</taxon>
        <taxon>Actinomycetota</taxon>
        <taxon>Actinomycetes</taxon>
        <taxon>Pseudonocardiales</taxon>
        <taxon>Pseudonocardiaceae</taxon>
        <taxon>Amycolatopsis</taxon>
    </lineage>
</organism>
<accession>A0ABR9I1Q7</accession>
<dbReference type="InterPro" id="IPR011991">
    <property type="entry name" value="ArsR-like_HTH"/>
</dbReference>
<dbReference type="SUPFAM" id="SSF46785">
    <property type="entry name" value="Winged helix' DNA-binding domain"/>
    <property type="match status" value="1"/>
</dbReference>
<proteinExistence type="predicted"/>
<dbReference type="CDD" id="cd00090">
    <property type="entry name" value="HTH_ARSR"/>
    <property type="match status" value="1"/>
</dbReference>
<dbReference type="Proteomes" id="UP000631670">
    <property type="component" value="Unassembled WGS sequence"/>
</dbReference>
<protein>
    <submittedName>
        <fullName evidence="2">DNA-binding transcriptional ArsR family regulator</fullName>
    </submittedName>
</protein>
<gene>
    <name evidence="2" type="ORF">H4696_004200</name>
</gene>
<name>A0ABR9I1Q7_9PSEU</name>
<reference evidence="2 3" key="1">
    <citation type="submission" date="2020-10" db="EMBL/GenBank/DDBJ databases">
        <title>Sequencing the genomes of 1000 actinobacteria strains.</title>
        <authorList>
            <person name="Klenk H.-P."/>
        </authorList>
    </citation>
    <scope>NUCLEOTIDE SEQUENCE [LARGE SCALE GENOMIC DNA]</scope>
    <source>
        <strain evidence="2 3">DSM 44653</strain>
    </source>
</reference>
<dbReference type="PROSITE" id="PS50987">
    <property type="entry name" value="HTH_ARSR_2"/>
    <property type="match status" value="1"/>
</dbReference>